<dbReference type="AlphaFoldDB" id="A0A4W6DQ80"/>
<reference evidence="9" key="1">
    <citation type="submission" date="2015-09" db="EMBL/GenBank/DDBJ databases">
        <authorList>
            <person name="Sai Rama Sridatta P."/>
        </authorList>
    </citation>
    <scope>NUCLEOTIDE SEQUENCE [LARGE SCALE GENOMIC DNA]</scope>
</reference>
<keyword evidence="9" id="KW-1185">Reference proteome</keyword>
<keyword evidence="2 6" id="KW-0812">Transmembrane</keyword>
<evidence type="ECO:0000313" key="8">
    <source>
        <dbReference type="Ensembl" id="ENSLCAP00010026957.1"/>
    </source>
</evidence>
<dbReference type="Pfam" id="PF15807">
    <property type="entry name" value="MAP17"/>
    <property type="match status" value="1"/>
</dbReference>
<comment type="similarity">
    <text evidence="5">Belongs to the PDZK1-interacting protein 1/SMIM24 family.</text>
</comment>
<reference evidence="8" key="2">
    <citation type="submission" date="2025-08" db="UniProtKB">
        <authorList>
            <consortium name="Ensembl"/>
        </authorList>
    </citation>
    <scope>IDENTIFICATION</scope>
</reference>
<evidence type="ECO:0000256" key="5">
    <source>
        <dbReference type="ARBA" id="ARBA00049650"/>
    </source>
</evidence>
<feature type="chain" id="PRO_5021458534" evidence="7">
    <location>
        <begin position="21"/>
        <end position="118"/>
    </location>
</feature>
<dbReference type="GeneTree" id="ENSGT00940000154660"/>
<dbReference type="PANTHER" id="PTHR15296">
    <property type="entry name" value="MEMBRANE-ASSOCIATED PROTEIN MAP17"/>
    <property type="match status" value="1"/>
</dbReference>
<keyword evidence="7" id="KW-0732">Signal</keyword>
<dbReference type="InterPro" id="IPR031627">
    <property type="entry name" value="PDZK1IP1/SMIM24"/>
</dbReference>
<organism evidence="8 9">
    <name type="scientific">Lates calcarifer</name>
    <name type="common">Barramundi</name>
    <name type="synonym">Holocentrus calcarifer</name>
    <dbReference type="NCBI Taxonomy" id="8187"/>
    <lineage>
        <taxon>Eukaryota</taxon>
        <taxon>Metazoa</taxon>
        <taxon>Chordata</taxon>
        <taxon>Craniata</taxon>
        <taxon>Vertebrata</taxon>
        <taxon>Euteleostomi</taxon>
        <taxon>Actinopterygii</taxon>
        <taxon>Neopterygii</taxon>
        <taxon>Teleostei</taxon>
        <taxon>Neoteleostei</taxon>
        <taxon>Acanthomorphata</taxon>
        <taxon>Carangaria</taxon>
        <taxon>Carangaria incertae sedis</taxon>
        <taxon>Centropomidae</taxon>
        <taxon>Lates</taxon>
    </lineage>
</organism>
<feature type="transmembrane region" description="Helical" evidence="6">
    <location>
        <begin position="36"/>
        <end position="55"/>
    </location>
</feature>
<evidence type="ECO:0000313" key="9">
    <source>
        <dbReference type="Proteomes" id="UP000314980"/>
    </source>
</evidence>
<keyword evidence="4 6" id="KW-0472">Membrane</keyword>
<evidence type="ECO:0000256" key="7">
    <source>
        <dbReference type="SAM" id="SignalP"/>
    </source>
</evidence>
<evidence type="ECO:0000256" key="4">
    <source>
        <dbReference type="ARBA" id="ARBA00023136"/>
    </source>
</evidence>
<name>A0A4W6DQ80_LATCA</name>
<protein>
    <submittedName>
        <fullName evidence="8">PDZK1 interacting protein 1</fullName>
    </submittedName>
</protein>
<dbReference type="GO" id="GO:0016020">
    <property type="term" value="C:membrane"/>
    <property type="evidence" value="ECO:0007669"/>
    <property type="project" value="UniProtKB-SubCell"/>
</dbReference>
<feature type="signal peptide" evidence="7">
    <location>
        <begin position="1"/>
        <end position="20"/>
    </location>
</feature>
<comment type="subcellular location">
    <subcellularLocation>
        <location evidence="1">Membrane</location>
        <topology evidence="1">Single-pass membrane protein</topology>
    </subcellularLocation>
</comment>
<evidence type="ECO:0000256" key="2">
    <source>
        <dbReference type="ARBA" id="ARBA00022692"/>
    </source>
</evidence>
<evidence type="ECO:0000256" key="6">
    <source>
        <dbReference type="SAM" id="Phobius"/>
    </source>
</evidence>
<evidence type="ECO:0000256" key="1">
    <source>
        <dbReference type="ARBA" id="ARBA00004167"/>
    </source>
</evidence>
<accession>A0A4W6DQ80</accession>
<dbReference type="PANTHER" id="PTHR15296:SF1">
    <property type="entry name" value="PDZK1 INTERACTING PROTEIN 1"/>
    <property type="match status" value="1"/>
</dbReference>
<dbReference type="Ensembl" id="ENSLCAT00010027530.1">
    <property type="protein sequence ID" value="ENSLCAP00010026957.1"/>
    <property type="gene ID" value="ENSLCAG00010012637.1"/>
</dbReference>
<dbReference type="InParanoid" id="A0A4W6DQ80"/>
<evidence type="ECO:0000256" key="3">
    <source>
        <dbReference type="ARBA" id="ARBA00022989"/>
    </source>
</evidence>
<keyword evidence="3 6" id="KW-1133">Transmembrane helix</keyword>
<dbReference type="STRING" id="8187.ENSLCAP00010026957"/>
<dbReference type="Proteomes" id="UP000314980">
    <property type="component" value="Unassembled WGS sequence"/>
</dbReference>
<sequence length="118" mass="12910">MGKLSALISCLLLTVGAVMAQTAQTQVSERLLPQWLTGLIAVSGFLFLTFVGFLVKKAWCEESSRGMTIVESTVRENEFAMTNGNTYETTLDMVRSTEDTNAYENLAIDGTDDKVTAM</sequence>
<reference evidence="8" key="3">
    <citation type="submission" date="2025-09" db="UniProtKB">
        <authorList>
            <consortium name="Ensembl"/>
        </authorList>
    </citation>
    <scope>IDENTIFICATION</scope>
</reference>
<proteinExistence type="inferred from homology"/>